<keyword evidence="3" id="KW-1185">Reference proteome</keyword>
<dbReference type="PATRIC" id="fig|243230.17.peg.869"/>
<dbReference type="InParanoid" id="Q9RWH7"/>
<evidence type="ECO:0008006" key="4">
    <source>
        <dbReference type="Google" id="ProtNLM"/>
    </source>
</evidence>
<evidence type="ECO:0000313" key="3">
    <source>
        <dbReference type="Proteomes" id="UP000002524"/>
    </source>
</evidence>
<dbReference type="KEGG" id="dra:DR_0691"/>
<dbReference type="PaxDb" id="243230-DR_0691"/>
<reference evidence="2 3" key="1">
    <citation type="journal article" date="1999" name="Science">
        <title>Genome sequence of the radioresistant bacterium Deinococcus radiodurans R1.</title>
        <authorList>
            <person name="White O."/>
            <person name="Eisen J.A."/>
            <person name="Heidelberg J.F."/>
            <person name="Hickey E.K."/>
            <person name="Peterson J.D."/>
            <person name="Dodson R.J."/>
            <person name="Haft D.H."/>
            <person name="Gwinn M.L."/>
            <person name="Nelson W.C."/>
            <person name="Richardson D.L."/>
            <person name="Moffat K.S."/>
            <person name="Qin H."/>
            <person name="Jiang L."/>
            <person name="Pamphile W."/>
            <person name="Crosby M."/>
            <person name="Shen M."/>
            <person name="Vamathevan J.J."/>
            <person name="Lam P."/>
            <person name="McDonald L."/>
            <person name="Utterback T."/>
            <person name="Zalewski C."/>
            <person name="Makarova K.S."/>
            <person name="Aravind L."/>
            <person name="Daly M.J."/>
            <person name="Minton K.W."/>
            <person name="Fleischmann R.D."/>
            <person name="Ketchum K.A."/>
            <person name="Nelson K.E."/>
            <person name="Salzberg S."/>
            <person name="Smith H.O."/>
            <person name="Venter J.C."/>
            <person name="Fraser C.M."/>
        </authorList>
    </citation>
    <scope>NUCLEOTIDE SEQUENCE [LARGE SCALE GENOMIC DNA]</scope>
    <source>
        <strain evidence="3">ATCC 13939 / DSM 20539 / JCM 16871 / LMG 4051 / NBRC 15346 / NCIMB 9279 / R1 / VKM B-1422</strain>
    </source>
</reference>
<proteinExistence type="predicted"/>
<gene>
    <name evidence="2" type="ordered locus">DR_0691</name>
</gene>
<dbReference type="PIR" id="H75486">
    <property type="entry name" value="H75486"/>
</dbReference>
<dbReference type="EMBL" id="AE000513">
    <property type="protein sequence ID" value="AAF10280.1"/>
    <property type="molecule type" value="Genomic_DNA"/>
</dbReference>
<protein>
    <recommendedName>
        <fullName evidence="4">Lipoprotein</fullName>
    </recommendedName>
</protein>
<dbReference type="EnsemblBacteria" id="AAF10280">
    <property type="protein sequence ID" value="AAF10280"/>
    <property type="gene ID" value="DR_0691"/>
</dbReference>
<organism evidence="2 3">
    <name type="scientific">Deinococcus radiodurans (strain ATCC 13939 / DSM 20539 / JCM 16871 / CCUG 27074 / LMG 4051 / NBRC 15346 / NCIMB 9279 / VKM B-1422 / R1)</name>
    <dbReference type="NCBI Taxonomy" id="243230"/>
    <lineage>
        <taxon>Bacteria</taxon>
        <taxon>Thermotogati</taxon>
        <taxon>Deinococcota</taxon>
        <taxon>Deinococci</taxon>
        <taxon>Deinococcales</taxon>
        <taxon>Deinococcaceae</taxon>
        <taxon>Deinococcus</taxon>
    </lineage>
</organism>
<accession>Q9RWH7</accession>
<dbReference type="RefSeq" id="WP_010887336.1">
    <property type="nucleotide sequence ID" value="NC_001263.1"/>
</dbReference>
<feature type="signal peptide" evidence="1">
    <location>
        <begin position="1"/>
        <end position="21"/>
    </location>
</feature>
<dbReference type="GeneID" id="69516938"/>
<dbReference type="HOGENOM" id="CLU_1218429_0_0_0"/>
<sequence>MKKAFLTLPLLACGLALTACAPTTQASTRTEAAPATAQANKPLISATGQPIHMALTPTFADQPGDVFKGLEQVGDPGVWVLRDRTRADVDGLKVEGRALREPINVVLIDLFAKTPQDALLRATAALDAAGLKPSDRYPHGYQAYLNGTFQPQVPAGQAFAKGVGSAREERLRLFGPWKTGDGYVFLAGIAAQNVTGQGRTFSDFMVTREATADALNNRTPFRKKGYVDLLSKVDTARETTADHDGCAVVLVARE</sequence>
<feature type="chain" id="PRO_5009974299" description="Lipoprotein" evidence="1">
    <location>
        <begin position="22"/>
        <end position="254"/>
    </location>
</feature>
<evidence type="ECO:0000256" key="1">
    <source>
        <dbReference type="SAM" id="SignalP"/>
    </source>
</evidence>
<dbReference type="AlphaFoldDB" id="Q9RWH7"/>
<evidence type="ECO:0000313" key="2">
    <source>
        <dbReference type="EMBL" id="AAF10280.1"/>
    </source>
</evidence>
<dbReference type="OrthoDB" id="8017431at2"/>
<keyword evidence="1" id="KW-0732">Signal</keyword>
<dbReference type="STRING" id="243230.DR_0691"/>
<dbReference type="PROSITE" id="PS51257">
    <property type="entry name" value="PROKAR_LIPOPROTEIN"/>
    <property type="match status" value="1"/>
</dbReference>
<name>Q9RWH7_DEIRA</name>
<dbReference type="Proteomes" id="UP000002524">
    <property type="component" value="Chromosome 1"/>
</dbReference>